<keyword evidence="1" id="KW-0732">Signal</keyword>
<reference evidence="4 5" key="1">
    <citation type="submission" date="2020-04" db="EMBL/GenBank/DDBJ databases">
        <authorList>
            <person name="Wallbank WR R."/>
            <person name="Pardo Diaz C."/>
            <person name="Kozak K."/>
            <person name="Martin S."/>
            <person name="Jiggins C."/>
            <person name="Moest M."/>
            <person name="Warren A I."/>
            <person name="Byers J.R.P. K."/>
            <person name="Montejo-Kovacevich G."/>
            <person name="Yen C E."/>
        </authorList>
    </citation>
    <scope>NUCLEOTIDE SEQUENCE [LARGE SCALE GENOMIC DNA]</scope>
</reference>
<dbReference type="EMBL" id="CADEBC010000581">
    <property type="protein sequence ID" value="CAB3255976.1"/>
    <property type="molecule type" value="Genomic_DNA"/>
</dbReference>
<comment type="caution">
    <text evidence="3">The sequence shown here is derived from an EMBL/GenBank/DDBJ whole genome shotgun (WGS) entry which is preliminary data.</text>
</comment>
<evidence type="ECO:0000313" key="5">
    <source>
        <dbReference type="Proteomes" id="UP000494256"/>
    </source>
</evidence>
<dbReference type="EMBL" id="CADEBD010000303">
    <property type="protein sequence ID" value="CAB3237232.1"/>
    <property type="molecule type" value="Genomic_DNA"/>
</dbReference>
<accession>A0A8S1BC90</accession>
<dbReference type="Proteomes" id="UP000494256">
    <property type="component" value="Unassembled WGS sequence"/>
</dbReference>
<dbReference type="InterPro" id="IPR038602">
    <property type="entry name" value="Mite_allergen_7_sf"/>
</dbReference>
<proteinExistence type="predicted"/>
<name>A0A8S1BC90_ARCPL</name>
<dbReference type="Gene3D" id="3.15.10.50">
    <property type="match status" value="1"/>
</dbReference>
<dbReference type="AlphaFoldDB" id="A0A8S1BC90"/>
<feature type="signal peptide" evidence="1">
    <location>
        <begin position="1"/>
        <end position="18"/>
    </location>
</feature>
<keyword evidence="4" id="KW-1185">Reference proteome</keyword>
<sequence length="250" mass="28463">MFQKYTALFLVFMVAASAANTVNLLQDLTLRQFDSGDIFQEGLSANVNHYIDETLSLIVPFIQRNGLDPMPLPNVREGFQVRPLWVTYSAWLNLYEGQMSGLVNVARSGDQKVSYNGRNLSVRIQLEFTNLEFVYKYLVQVMGIGPSGGINGSLNRFIIVFDLLLDFNVDEIHVQDFRLINNGNLRVRLTGNWLTDWLVNPVVSLFVRIFNSTILNTVQSNIRNLIQSTVDGINSNLRQTIERLESYNYA</sequence>
<gene>
    <name evidence="3" type="ORF">APLA_LOCUS15099</name>
    <name evidence="2" type="ORF">APLA_LOCUS7747</name>
</gene>
<dbReference type="Pfam" id="PF16984">
    <property type="entry name" value="Grp7_allergen"/>
    <property type="match status" value="1"/>
</dbReference>
<feature type="chain" id="PRO_5036434396" evidence="1">
    <location>
        <begin position="19"/>
        <end position="250"/>
    </location>
</feature>
<organism evidence="3 4">
    <name type="scientific">Arctia plantaginis</name>
    <name type="common">Wood tiger moth</name>
    <name type="synonym">Phalaena plantaginis</name>
    <dbReference type="NCBI Taxonomy" id="874455"/>
    <lineage>
        <taxon>Eukaryota</taxon>
        <taxon>Metazoa</taxon>
        <taxon>Ecdysozoa</taxon>
        <taxon>Arthropoda</taxon>
        <taxon>Hexapoda</taxon>
        <taxon>Insecta</taxon>
        <taxon>Pterygota</taxon>
        <taxon>Neoptera</taxon>
        <taxon>Endopterygota</taxon>
        <taxon>Lepidoptera</taxon>
        <taxon>Glossata</taxon>
        <taxon>Ditrysia</taxon>
        <taxon>Noctuoidea</taxon>
        <taxon>Erebidae</taxon>
        <taxon>Arctiinae</taxon>
        <taxon>Arctia</taxon>
    </lineage>
</organism>
<dbReference type="InterPro" id="IPR020234">
    <property type="entry name" value="Mite_allergen_group-7"/>
</dbReference>
<protein>
    <submittedName>
        <fullName evidence="3">Uncharacterized protein</fullName>
    </submittedName>
</protein>
<dbReference type="Proteomes" id="UP000494106">
    <property type="component" value="Unassembled WGS sequence"/>
</dbReference>
<dbReference type="OrthoDB" id="6419576at2759"/>
<evidence type="ECO:0000256" key="1">
    <source>
        <dbReference type="SAM" id="SignalP"/>
    </source>
</evidence>
<evidence type="ECO:0000313" key="4">
    <source>
        <dbReference type="Proteomes" id="UP000494106"/>
    </source>
</evidence>
<evidence type="ECO:0000313" key="3">
    <source>
        <dbReference type="EMBL" id="CAB3255976.1"/>
    </source>
</evidence>
<evidence type="ECO:0000313" key="2">
    <source>
        <dbReference type="EMBL" id="CAB3237232.1"/>
    </source>
</evidence>